<evidence type="ECO:0000313" key="3">
    <source>
        <dbReference type="Proteomes" id="UP000197138"/>
    </source>
</evidence>
<dbReference type="Proteomes" id="UP000197138">
    <property type="component" value="Unassembled WGS sequence"/>
</dbReference>
<feature type="region of interest" description="Disordered" evidence="1">
    <location>
        <begin position="1"/>
        <end position="93"/>
    </location>
</feature>
<proteinExistence type="predicted"/>
<evidence type="ECO:0000313" key="2">
    <source>
        <dbReference type="EMBL" id="OWM79957.1"/>
    </source>
</evidence>
<feature type="compositionally biased region" description="Basic and acidic residues" evidence="1">
    <location>
        <begin position="1"/>
        <end position="20"/>
    </location>
</feature>
<feature type="compositionally biased region" description="Low complexity" evidence="1">
    <location>
        <begin position="60"/>
        <end position="73"/>
    </location>
</feature>
<gene>
    <name evidence="2" type="ORF">CDL15_Pgr006261</name>
</gene>
<feature type="compositionally biased region" description="Basic and acidic residues" evidence="1">
    <location>
        <begin position="83"/>
        <end position="93"/>
    </location>
</feature>
<protein>
    <submittedName>
        <fullName evidence="2">Uncharacterized protein</fullName>
    </submittedName>
</protein>
<organism evidence="2 3">
    <name type="scientific">Punica granatum</name>
    <name type="common">Pomegranate</name>
    <dbReference type="NCBI Taxonomy" id="22663"/>
    <lineage>
        <taxon>Eukaryota</taxon>
        <taxon>Viridiplantae</taxon>
        <taxon>Streptophyta</taxon>
        <taxon>Embryophyta</taxon>
        <taxon>Tracheophyta</taxon>
        <taxon>Spermatophyta</taxon>
        <taxon>Magnoliopsida</taxon>
        <taxon>eudicotyledons</taxon>
        <taxon>Gunneridae</taxon>
        <taxon>Pentapetalae</taxon>
        <taxon>rosids</taxon>
        <taxon>malvids</taxon>
        <taxon>Myrtales</taxon>
        <taxon>Lythraceae</taxon>
        <taxon>Punica</taxon>
    </lineage>
</organism>
<evidence type="ECO:0000256" key="1">
    <source>
        <dbReference type="SAM" id="MobiDB-lite"/>
    </source>
</evidence>
<reference evidence="3" key="1">
    <citation type="journal article" date="2017" name="Plant J.">
        <title>The pomegranate (Punica granatum L.) genome and the genomics of punicalagin biosynthesis.</title>
        <authorList>
            <person name="Qin G."/>
            <person name="Xu C."/>
            <person name="Ming R."/>
            <person name="Tang H."/>
            <person name="Guyot R."/>
            <person name="Kramer E.M."/>
            <person name="Hu Y."/>
            <person name="Yi X."/>
            <person name="Qi Y."/>
            <person name="Xu X."/>
            <person name="Gao Z."/>
            <person name="Pan H."/>
            <person name="Jian J."/>
            <person name="Tian Y."/>
            <person name="Yue Z."/>
            <person name="Xu Y."/>
        </authorList>
    </citation>
    <scope>NUCLEOTIDE SEQUENCE [LARGE SCALE GENOMIC DNA]</scope>
    <source>
        <strain evidence="3">cv. Dabenzi</strain>
    </source>
</reference>
<dbReference type="EMBL" id="MTKT01002371">
    <property type="protein sequence ID" value="OWM79957.1"/>
    <property type="molecule type" value="Genomic_DNA"/>
</dbReference>
<name>A0A218X4N9_PUNGR</name>
<accession>A0A218X4N9</accession>
<dbReference type="AlphaFoldDB" id="A0A218X4N9"/>
<comment type="caution">
    <text evidence="2">The sequence shown here is derived from an EMBL/GenBank/DDBJ whole genome shotgun (WGS) entry which is preliminary data.</text>
</comment>
<sequence>MNRTKSDRTGSDRTGSDRIGSDQTARRKTARKSAGPDWGTLGLNGPSLQRKRNGPRPVSRRAAGIGRKAAATGWGRRFSLPGRLDDGRNGRGG</sequence>